<protein>
    <recommendedName>
        <fullName evidence="3">Rho-GAP domain-containing protein</fullName>
    </recommendedName>
</protein>
<dbReference type="EMBL" id="JBJKFK010003682">
    <property type="protein sequence ID" value="KAL3309646.1"/>
    <property type="molecule type" value="Genomic_DNA"/>
</dbReference>
<comment type="caution">
    <text evidence="4">The sequence shown here is derived from an EMBL/GenBank/DDBJ whole genome shotgun (WGS) entry which is preliminary data.</text>
</comment>
<dbReference type="SMART" id="SM00324">
    <property type="entry name" value="RhoGAP"/>
    <property type="match status" value="1"/>
</dbReference>
<evidence type="ECO:0000256" key="2">
    <source>
        <dbReference type="SAM" id="MobiDB-lite"/>
    </source>
</evidence>
<feature type="region of interest" description="Disordered" evidence="2">
    <location>
        <begin position="80"/>
        <end position="166"/>
    </location>
</feature>
<dbReference type="PROSITE" id="PS50238">
    <property type="entry name" value="RHOGAP"/>
    <property type="match status" value="1"/>
</dbReference>
<proteinExistence type="predicted"/>
<feature type="compositionally biased region" description="Acidic residues" evidence="2">
    <location>
        <begin position="523"/>
        <end position="533"/>
    </location>
</feature>
<dbReference type="PANTHER" id="PTHR23176:SF0">
    <property type="entry name" value="RHO GTPASE ACTIVATING PROTEIN AT 19D, ISOFORM D"/>
    <property type="match status" value="1"/>
</dbReference>
<dbReference type="AlphaFoldDB" id="A0ABD2PQ71"/>
<dbReference type="InterPro" id="IPR050729">
    <property type="entry name" value="Rho-GAP"/>
</dbReference>
<dbReference type="PANTHER" id="PTHR23176">
    <property type="entry name" value="RHO/RAC/CDC GTPASE-ACTIVATING PROTEIN"/>
    <property type="match status" value="1"/>
</dbReference>
<feature type="compositionally biased region" description="Polar residues" evidence="2">
    <location>
        <begin position="140"/>
        <end position="152"/>
    </location>
</feature>
<sequence>ALAECALKPFVFVAPKTGKRHQFGANFLEAVSGSGKENGARSSSLGVAGPPGAMPLYVALSTLGASFGMMSLQKLMIAKPPMPSGTGKNKTKKRPVLGPISAPIQCNNHYSTSSSDDRAPQTTPPPTAPTATEPLPIQPDCSSGASISSKQLHPQHGPPLKKTSPTRLSLSTLKKLNVFHSADASTLGISEDALAAPMMKKASFMSSQSDATASCVNSAHPLLQSRLSTSGGDQANPKLQLVHSSSEFTESMCQKNPVLVSCSMPLHKCPRSTVSPFVPFVVELCVTLTERFGLNCVGIYRMSGAKIAQDFIASQLTKSVNEIDVQSEKWNDINAVSGVLKTFLRNLPDSLFPRQMYPEFMAACKIEDRERKLLSIQRLLGIMECYPDHSEFRVHRATLRYLITHLARVAARQNVNRMTPYNLALVFAPNLLQPDVDTPEILMADSKFKIWLVETLIKYHDWIFSPDLGLESGCTVPPDSSQDASDDEPPVDESAAVGRQEGDVRPVVADLLQAAANLPPPLDDLETAEEPGPDTDRPADLEAARLLREQRERQLHAQLSVDDYGCDLPDGSREINIDFACEQRHTLNP</sequence>
<evidence type="ECO:0000313" key="5">
    <source>
        <dbReference type="Proteomes" id="UP001626550"/>
    </source>
</evidence>
<feature type="non-terminal residue" evidence="4">
    <location>
        <position position="589"/>
    </location>
</feature>
<accession>A0ABD2PQ71</accession>
<feature type="region of interest" description="Disordered" evidence="2">
    <location>
        <begin position="473"/>
        <end position="502"/>
    </location>
</feature>
<name>A0ABD2PQ71_9PLAT</name>
<keyword evidence="5" id="KW-1185">Reference proteome</keyword>
<dbReference type="Gene3D" id="1.10.555.10">
    <property type="entry name" value="Rho GTPase activation protein"/>
    <property type="match status" value="1"/>
</dbReference>
<feature type="domain" description="Rho-GAP" evidence="3">
    <location>
        <begin position="264"/>
        <end position="464"/>
    </location>
</feature>
<evidence type="ECO:0000259" key="3">
    <source>
        <dbReference type="PROSITE" id="PS50238"/>
    </source>
</evidence>
<dbReference type="InterPro" id="IPR008936">
    <property type="entry name" value="Rho_GTPase_activation_prot"/>
</dbReference>
<gene>
    <name evidence="4" type="ORF">Ciccas_011805</name>
</gene>
<evidence type="ECO:0000313" key="4">
    <source>
        <dbReference type="EMBL" id="KAL3309646.1"/>
    </source>
</evidence>
<feature type="non-terminal residue" evidence="4">
    <location>
        <position position="1"/>
    </location>
</feature>
<evidence type="ECO:0000256" key="1">
    <source>
        <dbReference type="ARBA" id="ARBA00022468"/>
    </source>
</evidence>
<organism evidence="4 5">
    <name type="scientific">Cichlidogyrus casuarinus</name>
    <dbReference type="NCBI Taxonomy" id="1844966"/>
    <lineage>
        <taxon>Eukaryota</taxon>
        <taxon>Metazoa</taxon>
        <taxon>Spiralia</taxon>
        <taxon>Lophotrochozoa</taxon>
        <taxon>Platyhelminthes</taxon>
        <taxon>Monogenea</taxon>
        <taxon>Monopisthocotylea</taxon>
        <taxon>Dactylogyridea</taxon>
        <taxon>Ancyrocephalidae</taxon>
        <taxon>Cichlidogyrus</taxon>
    </lineage>
</organism>
<keyword evidence="1" id="KW-0343">GTPase activation</keyword>
<feature type="region of interest" description="Disordered" evidence="2">
    <location>
        <begin position="518"/>
        <end position="538"/>
    </location>
</feature>
<dbReference type="Proteomes" id="UP001626550">
    <property type="component" value="Unassembled WGS sequence"/>
</dbReference>
<reference evidence="4 5" key="1">
    <citation type="submission" date="2024-11" db="EMBL/GenBank/DDBJ databases">
        <title>Adaptive evolution of stress response genes in parasites aligns with host niche diversity.</title>
        <authorList>
            <person name="Hahn C."/>
            <person name="Resl P."/>
        </authorList>
    </citation>
    <scope>NUCLEOTIDE SEQUENCE [LARGE SCALE GENOMIC DNA]</scope>
    <source>
        <strain evidence="4">EGGRZ-B1_66</strain>
        <tissue evidence="4">Body</tissue>
    </source>
</reference>
<dbReference type="SUPFAM" id="SSF48350">
    <property type="entry name" value="GTPase activation domain, GAP"/>
    <property type="match status" value="1"/>
</dbReference>
<feature type="compositionally biased region" description="Polar residues" evidence="2">
    <location>
        <begin position="104"/>
        <end position="114"/>
    </location>
</feature>
<dbReference type="Pfam" id="PF00620">
    <property type="entry name" value="RhoGAP"/>
    <property type="match status" value="1"/>
</dbReference>
<dbReference type="InterPro" id="IPR000198">
    <property type="entry name" value="RhoGAP_dom"/>
</dbReference>
<dbReference type="GO" id="GO:0005096">
    <property type="term" value="F:GTPase activator activity"/>
    <property type="evidence" value="ECO:0007669"/>
    <property type="project" value="UniProtKB-KW"/>
</dbReference>